<keyword evidence="3 5" id="KW-1133">Transmembrane helix</keyword>
<evidence type="ECO:0000256" key="3">
    <source>
        <dbReference type="ARBA" id="ARBA00022989"/>
    </source>
</evidence>
<accession>A0A369VTZ3</accession>
<feature type="transmembrane region" description="Helical" evidence="5">
    <location>
        <begin position="191"/>
        <end position="209"/>
    </location>
</feature>
<feature type="transmembrane region" description="Helical" evidence="5">
    <location>
        <begin position="92"/>
        <end position="115"/>
    </location>
</feature>
<feature type="transmembrane region" description="Helical" evidence="5">
    <location>
        <begin position="121"/>
        <end position="141"/>
    </location>
</feature>
<keyword evidence="8" id="KW-1185">Reference proteome</keyword>
<reference evidence="7 8" key="1">
    <citation type="submission" date="2018-07" db="EMBL/GenBank/DDBJ databases">
        <title>a novel species of Sphingomonas isolated from the rhizosphere soil of Araceae plant.</title>
        <authorList>
            <person name="Zhiyong W."/>
            <person name="Qinglan Z."/>
            <person name="Zhiwei F."/>
            <person name="Ding X."/>
            <person name="Gejiao W."/>
            <person name="Shixue Z."/>
        </authorList>
    </citation>
    <scope>NUCLEOTIDE SEQUENCE [LARGE SCALE GENOMIC DNA]</scope>
    <source>
        <strain evidence="7 8">WZY 27</strain>
    </source>
</reference>
<dbReference type="Pfam" id="PF01694">
    <property type="entry name" value="Rhomboid"/>
    <property type="match status" value="1"/>
</dbReference>
<dbReference type="Proteomes" id="UP000253918">
    <property type="component" value="Unassembled WGS sequence"/>
</dbReference>
<sequence>MNGFHLPRGRVTDALVAFALFVALLLILPTGAAGWAGYFAFLPADILGGALQETPVRAALSPLVSQFLSVGVLGTALNLVFLLIVGRYLEKALGGAGMLALFVAGAYGGALARLLLTPGSLVPTIGCESAILAMIGGYLMLYGLPRAVPVMPGRPRLHQIAAVAAIWTAFQLPFVLLSGAGALSVGLVEPLGGLIAGVALARPLLLWRYRKA</sequence>
<dbReference type="AlphaFoldDB" id="A0A369VTZ3"/>
<evidence type="ECO:0000313" key="7">
    <source>
        <dbReference type="EMBL" id="RDE05115.1"/>
    </source>
</evidence>
<dbReference type="InterPro" id="IPR022764">
    <property type="entry name" value="Peptidase_S54_rhomboid_dom"/>
</dbReference>
<evidence type="ECO:0000256" key="2">
    <source>
        <dbReference type="ARBA" id="ARBA00022692"/>
    </source>
</evidence>
<dbReference type="GO" id="GO:0006508">
    <property type="term" value="P:proteolysis"/>
    <property type="evidence" value="ECO:0007669"/>
    <property type="project" value="UniProtKB-KW"/>
</dbReference>
<evidence type="ECO:0000259" key="6">
    <source>
        <dbReference type="Pfam" id="PF01694"/>
    </source>
</evidence>
<evidence type="ECO:0000256" key="5">
    <source>
        <dbReference type="SAM" id="Phobius"/>
    </source>
</evidence>
<dbReference type="OrthoDB" id="9813074at2"/>
<comment type="caution">
    <text evidence="7">The sequence shown here is derived from an EMBL/GenBank/DDBJ whole genome shotgun (WGS) entry which is preliminary data.</text>
</comment>
<evidence type="ECO:0000313" key="8">
    <source>
        <dbReference type="Proteomes" id="UP000253918"/>
    </source>
</evidence>
<keyword evidence="7" id="KW-0645">Protease</keyword>
<keyword evidence="4 5" id="KW-0472">Membrane</keyword>
<protein>
    <submittedName>
        <fullName evidence="7">Rhomboid family intramembrane serine protease</fullName>
    </submittedName>
</protein>
<dbReference type="GO" id="GO:0016020">
    <property type="term" value="C:membrane"/>
    <property type="evidence" value="ECO:0007669"/>
    <property type="project" value="UniProtKB-SubCell"/>
</dbReference>
<keyword evidence="7" id="KW-0378">Hydrolase</keyword>
<dbReference type="EMBL" id="QQNB01000002">
    <property type="protein sequence ID" value="RDE05115.1"/>
    <property type="molecule type" value="Genomic_DNA"/>
</dbReference>
<proteinExistence type="predicted"/>
<name>A0A369VTZ3_9SPHN</name>
<feature type="transmembrane region" description="Helical" evidence="5">
    <location>
        <begin position="60"/>
        <end position="85"/>
    </location>
</feature>
<dbReference type="SUPFAM" id="SSF144091">
    <property type="entry name" value="Rhomboid-like"/>
    <property type="match status" value="1"/>
</dbReference>
<gene>
    <name evidence="7" type="ORF">DVW87_07470</name>
</gene>
<comment type="subcellular location">
    <subcellularLocation>
        <location evidence="1">Membrane</location>
        <topology evidence="1">Multi-pass membrane protein</topology>
    </subcellularLocation>
</comment>
<organism evidence="7 8">
    <name type="scientific">Sphingomonas aracearum</name>
    <dbReference type="NCBI Taxonomy" id="2283317"/>
    <lineage>
        <taxon>Bacteria</taxon>
        <taxon>Pseudomonadati</taxon>
        <taxon>Pseudomonadota</taxon>
        <taxon>Alphaproteobacteria</taxon>
        <taxon>Sphingomonadales</taxon>
        <taxon>Sphingomonadaceae</taxon>
        <taxon>Sphingomonas</taxon>
    </lineage>
</organism>
<evidence type="ECO:0000256" key="4">
    <source>
        <dbReference type="ARBA" id="ARBA00023136"/>
    </source>
</evidence>
<dbReference type="Gene3D" id="1.20.1540.10">
    <property type="entry name" value="Rhomboid-like"/>
    <property type="match status" value="1"/>
</dbReference>
<feature type="transmembrane region" description="Helical" evidence="5">
    <location>
        <begin position="162"/>
        <end position="185"/>
    </location>
</feature>
<evidence type="ECO:0000256" key="1">
    <source>
        <dbReference type="ARBA" id="ARBA00004141"/>
    </source>
</evidence>
<dbReference type="InterPro" id="IPR035952">
    <property type="entry name" value="Rhomboid-like_sf"/>
</dbReference>
<dbReference type="GO" id="GO:0004252">
    <property type="term" value="F:serine-type endopeptidase activity"/>
    <property type="evidence" value="ECO:0007669"/>
    <property type="project" value="InterPro"/>
</dbReference>
<feature type="domain" description="Peptidase S54 rhomboid" evidence="6">
    <location>
        <begin position="65"/>
        <end position="204"/>
    </location>
</feature>
<keyword evidence="2 5" id="KW-0812">Transmembrane</keyword>